<protein>
    <submittedName>
        <fullName evidence="1">Uncharacterized protein</fullName>
    </submittedName>
</protein>
<dbReference type="EMBL" id="KZ506884">
    <property type="protein sequence ID" value="PKU38048.1"/>
    <property type="molecule type" value="Genomic_DNA"/>
</dbReference>
<reference evidence="2" key="2">
    <citation type="submission" date="2017-12" db="EMBL/GenBank/DDBJ databases">
        <title>Genome sequence of the Bar-tailed Godwit (Limosa lapponica baueri).</title>
        <authorList>
            <person name="Lima N.C.B."/>
            <person name="Parody-Merino A.M."/>
            <person name="Battley P.F."/>
            <person name="Fidler A.E."/>
            <person name="Prosdocimi F."/>
        </authorList>
    </citation>
    <scope>NUCLEOTIDE SEQUENCE [LARGE SCALE GENOMIC DNA]</scope>
</reference>
<organism evidence="1 2">
    <name type="scientific">Limosa lapponica baueri</name>
    <dbReference type="NCBI Taxonomy" id="1758121"/>
    <lineage>
        <taxon>Eukaryota</taxon>
        <taxon>Metazoa</taxon>
        <taxon>Chordata</taxon>
        <taxon>Craniata</taxon>
        <taxon>Vertebrata</taxon>
        <taxon>Euteleostomi</taxon>
        <taxon>Archelosauria</taxon>
        <taxon>Archosauria</taxon>
        <taxon>Dinosauria</taxon>
        <taxon>Saurischia</taxon>
        <taxon>Theropoda</taxon>
        <taxon>Coelurosauria</taxon>
        <taxon>Aves</taxon>
        <taxon>Neognathae</taxon>
        <taxon>Neoaves</taxon>
        <taxon>Charadriiformes</taxon>
        <taxon>Scolopacidae</taxon>
        <taxon>Limosa</taxon>
    </lineage>
</organism>
<dbReference type="AlphaFoldDB" id="A0A2I0TW55"/>
<evidence type="ECO:0000313" key="1">
    <source>
        <dbReference type="EMBL" id="PKU38048.1"/>
    </source>
</evidence>
<gene>
    <name evidence="1" type="ORF">llap_11648</name>
</gene>
<accession>A0A2I0TW55</accession>
<sequence length="93" mass="10525">MASELLSCGPGPRVHRNVHLMVHLAMTEYVFMMDNYSFPSVDVQIPAILDRDPLKIPVYLASSVRSNETMVEYHENATRRICFPIFGSLPVDS</sequence>
<name>A0A2I0TW55_LIMLA</name>
<reference evidence="2" key="1">
    <citation type="submission" date="2017-11" db="EMBL/GenBank/DDBJ databases">
        <authorList>
            <person name="Lima N.C."/>
            <person name="Parody-Merino A.M."/>
            <person name="Battley P.F."/>
            <person name="Fidler A.E."/>
            <person name="Prosdocimi F."/>
        </authorList>
    </citation>
    <scope>NUCLEOTIDE SEQUENCE [LARGE SCALE GENOMIC DNA]</scope>
</reference>
<dbReference type="Proteomes" id="UP000233556">
    <property type="component" value="Unassembled WGS sequence"/>
</dbReference>
<evidence type="ECO:0000313" key="2">
    <source>
        <dbReference type="Proteomes" id="UP000233556"/>
    </source>
</evidence>
<proteinExistence type="predicted"/>
<keyword evidence="2" id="KW-1185">Reference proteome</keyword>